<gene>
    <name evidence="1" type="ORF">ARMSODRAFT_967949</name>
</gene>
<dbReference type="AlphaFoldDB" id="A0A2H3AGT7"/>
<dbReference type="Proteomes" id="UP000218334">
    <property type="component" value="Unassembled WGS sequence"/>
</dbReference>
<sequence>MSLPPSIFDVGRSCAFIVACSLVIRARGYTESSFGESLRRIDVPRARDGGWFWRDAHRGWGDPTWMTPVILLHRSPSTRCPLLMTCDAYSDPPIVVKFTACSTVF</sequence>
<evidence type="ECO:0000313" key="1">
    <source>
        <dbReference type="EMBL" id="PBK58155.1"/>
    </source>
</evidence>
<protein>
    <submittedName>
        <fullName evidence="1">Uncharacterized protein</fullName>
    </submittedName>
</protein>
<dbReference type="EMBL" id="KZ293610">
    <property type="protein sequence ID" value="PBK58155.1"/>
    <property type="molecule type" value="Genomic_DNA"/>
</dbReference>
<keyword evidence="2" id="KW-1185">Reference proteome</keyword>
<evidence type="ECO:0000313" key="2">
    <source>
        <dbReference type="Proteomes" id="UP000218334"/>
    </source>
</evidence>
<name>A0A2H3AGT7_9AGAR</name>
<organism evidence="1 2">
    <name type="scientific">Armillaria solidipes</name>
    <dbReference type="NCBI Taxonomy" id="1076256"/>
    <lineage>
        <taxon>Eukaryota</taxon>
        <taxon>Fungi</taxon>
        <taxon>Dikarya</taxon>
        <taxon>Basidiomycota</taxon>
        <taxon>Agaricomycotina</taxon>
        <taxon>Agaricomycetes</taxon>
        <taxon>Agaricomycetidae</taxon>
        <taxon>Agaricales</taxon>
        <taxon>Marasmiineae</taxon>
        <taxon>Physalacriaceae</taxon>
        <taxon>Armillaria</taxon>
    </lineage>
</organism>
<reference evidence="2" key="1">
    <citation type="journal article" date="2017" name="Nat. Ecol. Evol.">
        <title>Genome expansion and lineage-specific genetic innovations in the forest pathogenic fungi Armillaria.</title>
        <authorList>
            <person name="Sipos G."/>
            <person name="Prasanna A.N."/>
            <person name="Walter M.C."/>
            <person name="O'Connor E."/>
            <person name="Balint B."/>
            <person name="Krizsan K."/>
            <person name="Kiss B."/>
            <person name="Hess J."/>
            <person name="Varga T."/>
            <person name="Slot J."/>
            <person name="Riley R."/>
            <person name="Boka B."/>
            <person name="Rigling D."/>
            <person name="Barry K."/>
            <person name="Lee J."/>
            <person name="Mihaltcheva S."/>
            <person name="LaButti K."/>
            <person name="Lipzen A."/>
            <person name="Waldron R."/>
            <person name="Moloney N.M."/>
            <person name="Sperisen C."/>
            <person name="Kredics L."/>
            <person name="Vagvoelgyi C."/>
            <person name="Patrignani A."/>
            <person name="Fitzpatrick D."/>
            <person name="Nagy I."/>
            <person name="Doyle S."/>
            <person name="Anderson J.B."/>
            <person name="Grigoriev I.V."/>
            <person name="Gueldener U."/>
            <person name="Muensterkoetter M."/>
            <person name="Nagy L.G."/>
        </authorList>
    </citation>
    <scope>NUCLEOTIDE SEQUENCE [LARGE SCALE GENOMIC DNA]</scope>
    <source>
        <strain evidence="2">28-4</strain>
    </source>
</reference>
<proteinExistence type="predicted"/>
<accession>A0A2H3AGT7</accession>